<comment type="caution">
    <text evidence="1">The sequence shown here is derived from an EMBL/GenBank/DDBJ whole genome shotgun (WGS) entry which is preliminary data.</text>
</comment>
<accession>A0A9N9INZ7</accession>
<sequence length="42" mass="4831">MTIQSSDMHNNLEISAIGHFSIHIDNYSGGYKFFDKPEWVNS</sequence>
<proteinExistence type="predicted"/>
<dbReference type="Proteomes" id="UP000789570">
    <property type="component" value="Unassembled WGS sequence"/>
</dbReference>
<feature type="non-terminal residue" evidence="1">
    <location>
        <position position="42"/>
    </location>
</feature>
<evidence type="ECO:0000313" key="1">
    <source>
        <dbReference type="EMBL" id="CAG8743747.1"/>
    </source>
</evidence>
<reference evidence="1" key="1">
    <citation type="submission" date="2021-06" db="EMBL/GenBank/DDBJ databases">
        <authorList>
            <person name="Kallberg Y."/>
            <person name="Tangrot J."/>
            <person name="Rosling A."/>
        </authorList>
    </citation>
    <scope>NUCLEOTIDE SEQUENCE</scope>
    <source>
        <strain evidence="1">UK204</strain>
    </source>
</reference>
<dbReference type="OrthoDB" id="2302958at2759"/>
<gene>
    <name evidence="1" type="ORF">FCALED_LOCUS15805</name>
</gene>
<protein>
    <submittedName>
        <fullName evidence="1">17922_t:CDS:1</fullName>
    </submittedName>
</protein>
<name>A0A9N9INZ7_9GLOM</name>
<dbReference type="EMBL" id="CAJVPQ010015811">
    <property type="protein sequence ID" value="CAG8743747.1"/>
    <property type="molecule type" value="Genomic_DNA"/>
</dbReference>
<dbReference type="AlphaFoldDB" id="A0A9N9INZ7"/>
<organism evidence="1 2">
    <name type="scientific">Funneliformis caledonium</name>
    <dbReference type="NCBI Taxonomy" id="1117310"/>
    <lineage>
        <taxon>Eukaryota</taxon>
        <taxon>Fungi</taxon>
        <taxon>Fungi incertae sedis</taxon>
        <taxon>Mucoromycota</taxon>
        <taxon>Glomeromycotina</taxon>
        <taxon>Glomeromycetes</taxon>
        <taxon>Glomerales</taxon>
        <taxon>Glomeraceae</taxon>
        <taxon>Funneliformis</taxon>
    </lineage>
</organism>
<evidence type="ECO:0000313" key="2">
    <source>
        <dbReference type="Proteomes" id="UP000789570"/>
    </source>
</evidence>
<keyword evidence="2" id="KW-1185">Reference proteome</keyword>